<proteinExistence type="predicted"/>
<feature type="compositionally biased region" description="Pro residues" evidence="1">
    <location>
        <begin position="95"/>
        <end position="105"/>
    </location>
</feature>
<dbReference type="Pfam" id="PF07510">
    <property type="entry name" value="GmrSD_C"/>
    <property type="match status" value="1"/>
</dbReference>
<evidence type="ECO:0000313" key="4">
    <source>
        <dbReference type="EMBL" id="TFD65796.1"/>
    </source>
</evidence>
<feature type="compositionally biased region" description="Low complexity" evidence="1">
    <location>
        <begin position="106"/>
        <end position="120"/>
    </location>
</feature>
<dbReference type="Proteomes" id="UP000298154">
    <property type="component" value="Unassembled WGS sequence"/>
</dbReference>
<protein>
    <submittedName>
        <fullName evidence="4">DUF1524 domain-containing protein</fullName>
    </submittedName>
</protein>
<feature type="region of interest" description="Disordered" evidence="1">
    <location>
        <begin position="379"/>
        <end position="400"/>
    </location>
</feature>
<dbReference type="Pfam" id="PF05901">
    <property type="entry name" value="Excalibur"/>
    <property type="match status" value="1"/>
</dbReference>
<comment type="caution">
    <text evidence="4">The sequence shown here is derived from an EMBL/GenBank/DDBJ whole genome shotgun (WGS) entry which is preliminary data.</text>
</comment>
<dbReference type="AlphaFoldDB" id="A0A4V3ITD5"/>
<dbReference type="PANTHER" id="PTHR24094:SF15">
    <property type="entry name" value="AMP-DEPENDENT SYNTHETASE_LIGASE DOMAIN-CONTAINING PROTEIN-RELATED"/>
    <property type="match status" value="1"/>
</dbReference>
<dbReference type="InterPro" id="IPR011089">
    <property type="entry name" value="GmrSD_C"/>
</dbReference>
<evidence type="ECO:0000256" key="1">
    <source>
        <dbReference type="SAM" id="MobiDB-lite"/>
    </source>
</evidence>
<accession>A0A4V3ITD5</accession>
<evidence type="ECO:0000256" key="2">
    <source>
        <dbReference type="SAM" id="Phobius"/>
    </source>
</evidence>
<gene>
    <name evidence="4" type="ORF">E3T47_09190</name>
</gene>
<evidence type="ECO:0000313" key="5">
    <source>
        <dbReference type="Proteomes" id="UP000298154"/>
    </source>
</evidence>
<evidence type="ECO:0000259" key="3">
    <source>
        <dbReference type="SMART" id="SM00894"/>
    </source>
</evidence>
<sequence length="400" mass="40627">MLGVSQVLLLAAASTGGFFGLFTMVSAIGALTAIYVLATGRQSWAVIPTRKVAAFALAGALTVGIFASSLAPASVDTNLASTTSLPTATAAPTPSSTPSPTPTPLPFTEEAPADPATTTPASQAASIVLADTAATDMTAIALLATLPVKGRAPKTGYDRSGGFGTAWLDVDQNGCDTRNDILARDLTGTVKSGSCRVLTGTLVGPYTGKTISFVRGNSTSSLVQIDHVVALSNAWQTGAQQLSQAQRVSLANDPLNLLAVDGRTNASKGDGDTATWLPPMKSYRCAYVARQISVKATYGLWVTQPEHDAMTRILTACPDEPATASAFAPEPVVVAPAPVAVAPAPVVVEQAPAAPVEPAPAIAYENCTAARAAGAAPVHSGDAGYGRHLDRDGDGVGCES</sequence>
<feature type="region of interest" description="Disordered" evidence="1">
    <location>
        <begin position="85"/>
        <end position="120"/>
    </location>
</feature>
<name>A0A4V3ITD5_9MICO</name>
<reference evidence="4 5" key="1">
    <citation type="submission" date="2019-03" db="EMBL/GenBank/DDBJ databases">
        <title>Genomics of glacier-inhabiting Cryobacterium strains.</title>
        <authorList>
            <person name="Liu Q."/>
            <person name="Xin Y.-H."/>
        </authorList>
    </citation>
    <scope>NUCLEOTIDE SEQUENCE [LARGE SCALE GENOMIC DNA]</scope>
    <source>
        <strain evidence="4 5">Sr36</strain>
    </source>
</reference>
<dbReference type="OrthoDB" id="5196645at2"/>
<organism evidence="4 5">
    <name type="scientific">Cryobacterium ruanii</name>
    <dbReference type="NCBI Taxonomy" id="1259197"/>
    <lineage>
        <taxon>Bacteria</taxon>
        <taxon>Bacillati</taxon>
        <taxon>Actinomycetota</taxon>
        <taxon>Actinomycetes</taxon>
        <taxon>Micrococcales</taxon>
        <taxon>Microbacteriaceae</taxon>
        <taxon>Cryobacterium</taxon>
    </lineage>
</organism>
<keyword evidence="2" id="KW-0472">Membrane</keyword>
<keyword evidence="5" id="KW-1185">Reference proteome</keyword>
<feature type="compositionally biased region" description="Low complexity" evidence="1">
    <location>
        <begin position="85"/>
        <end position="94"/>
    </location>
</feature>
<dbReference type="SMART" id="SM00894">
    <property type="entry name" value="Excalibur"/>
    <property type="match status" value="1"/>
</dbReference>
<feature type="compositionally biased region" description="Basic and acidic residues" evidence="1">
    <location>
        <begin position="385"/>
        <end position="394"/>
    </location>
</feature>
<feature type="transmembrane region" description="Helical" evidence="2">
    <location>
        <begin position="18"/>
        <end position="40"/>
    </location>
</feature>
<keyword evidence="2" id="KW-1133">Transmembrane helix</keyword>
<dbReference type="EMBL" id="SOHK01000014">
    <property type="protein sequence ID" value="TFD65796.1"/>
    <property type="molecule type" value="Genomic_DNA"/>
</dbReference>
<dbReference type="InterPro" id="IPR008613">
    <property type="entry name" value="Excalibur_Ca-bd_domain"/>
</dbReference>
<feature type="transmembrane region" description="Helical" evidence="2">
    <location>
        <begin position="52"/>
        <end position="71"/>
    </location>
</feature>
<dbReference type="PANTHER" id="PTHR24094">
    <property type="entry name" value="SECRETED PROTEIN"/>
    <property type="match status" value="1"/>
</dbReference>
<keyword evidence="2" id="KW-0812">Transmembrane</keyword>
<feature type="domain" description="Excalibur calcium-binding" evidence="3">
    <location>
        <begin position="363"/>
        <end position="399"/>
    </location>
</feature>